<keyword evidence="4" id="KW-1185">Reference proteome</keyword>
<evidence type="ECO:0000313" key="3">
    <source>
        <dbReference type="EMBL" id="CAJ1373243.1"/>
    </source>
</evidence>
<sequence length="570" mass="61522">MHGHGGSLQNHGSFSAGGAWPPQSPQVGVAAPQDNELANKAAEVTVLRSRLQHFEKENTRLQNDPRLNISSAPCCAVFFLGPEELACAKEAPDKKRAERQERQELERVSGELQYARQDLLSSEEERKRMRLTLETMQKEMIALRKEQPERGPIAPAAAPAAPTAPAVATAAPPTPRVPAPAPAEARRPKEPPVERRLKHETSFADESVQAKRSLLLEALARWEVLAPEGPWLQLRAALAANAAASAANAFAALAQCGGWAARSAAAQAARAWALETERLGELCLAERQTLPAALCGLLQKAVLEPEEDEHCENCASETMAALCEVAAKLRPAERPALRPALAAPGALCALLCEEVGPDSLHLPCLSFLQTCMACPELFALAHQAPEENLLLAAAELLVVPSRDSEVDSLERQQCRVAALRLFVQCLATAPSPDAILQLRGDGCDTVLQRLVLLGHHELMCLTLASNPWHSFQLEASCTLRRQAAETSLLLLSSFAWRSVPEAPSLPPAEYQQLRLRALALLGRTRILLPSIIDLVASRASEPEYHALLGSASLLRLLDDPEDSKGSVAAR</sequence>
<dbReference type="Proteomes" id="UP001178507">
    <property type="component" value="Unassembled WGS sequence"/>
</dbReference>
<organism evidence="3 4">
    <name type="scientific">Effrenium voratum</name>
    <dbReference type="NCBI Taxonomy" id="2562239"/>
    <lineage>
        <taxon>Eukaryota</taxon>
        <taxon>Sar</taxon>
        <taxon>Alveolata</taxon>
        <taxon>Dinophyceae</taxon>
        <taxon>Suessiales</taxon>
        <taxon>Symbiodiniaceae</taxon>
        <taxon>Effrenium</taxon>
    </lineage>
</organism>
<feature type="compositionally biased region" description="Basic and acidic residues" evidence="2">
    <location>
        <begin position="184"/>
        <end position="194"/>
    </location>
</feature>
<dbReference type="EMBL" id="CAUJNA010000181">
    <property type="protein sequence ID" value="CAJ1373243.1"/>
    <property type="molecule type" value="Genomic_DNA"/>
</dbReference>
<proteinExistence type="predicted"/>
<feature type="coiled-coil region" evidence="1">
    <location>
        <begin position="119"/>
        <end position="146"/>
    </location>
</feature>
<evidence type="ECO:0000256" key="1">
    <source>
        <dbReference type="SAM" id="Coils"/>
    </source>
</evidence>
<feature type="compositionally biased region" description="Pro residues" evidence="2">
    <location>
        <begin position="172"/>
        <end position="181"/>
    </location>
</feature>
<protein>
    <submittedName>
        <fullName evidence="3">Uncharacterized protein</fullName>
    </submittedName>
</protein>
<dbReference type="AlphaFoldDB" id="A0AA36MMQ2"/>
<gene>
    <name evidence="3" type="ORF">EVOR1521_LOCUS3124</name>
</gene>
<keyword evidence="1" id="KW-0175">Coiled coil</keyword>
<name>A0AA36MMQ2_9DINO</name>
<evidence type="ECO:0000313" key="4">
    <source>
        <dbReference type="Proteomes" id="UP001178507"/>
    </source>
</evidence>
<reference evidence="3" key="1">
    <citation type="submission" date="2023-08" db="EMBL/GenBank/DDBJ databases">
        <authorList>
            <person name="Chen Y."/>
            <person name="Shah S."/>
            <person name="Dougan E. K."/>
            <person name="Thang M."/>
            <person name="Chan C."/>
        </authorList>
    </citation>
    <scope>NUCLEOTIDE SEQUENCE</scope>
</reference>
<feature type="coiled-coil region" evidence="1">
    <location>
        <begin position="37"/>
        <end position="64"/>
    </location>
</feature>
<feature type="region of interest" description="Disordered" evidence="2">
    <location>
        <begin position="1"/>
        <end position="36"/>
    </location>
</feature>
<comment type="caution">
    <text evidence="3">The sequence shown here is derived from an EMBL/GenBank/DDBJ whole genome shotgun (WGS) entry which is preliminary data.</text>
</comment>
<evidence type="ECO:0000256" key="2">
    <source>
        <dbReference type="SAM" id="MobiDB-lite"/>
    </source>
</evidence>
<feature type="region of interest" description="Disordered" evidence="2">
    <location>
        <begin position="148"/>
        <end position="194"/>
    </location>
</feature>
<feature type="compositionally biased region" description="Low complexity" evidence="2">
    <location>
        <begin position="154"/>
        <end position="171"/>
    </location>
</feature>
<accession>A0AA36MMQ2</accession>